<name>A0AAE0S2H4_9BIVA</name>
<dbReference type="NCBIfam" id="NF004162">
    <property type="entry name" value="PRK05627.1-5"/>
    <property type="match status" value="1"/>
</dbReference>
<reference evidence="17" key="1">
    <citation type="journal article" date="2021" name="Genome Biol. Evol.">
        <title>A High-Quality Reference Genome for a Parasitic Bivalve with Doubly Uniparental Inheritance (Bivalvia: Unionida).</title>
        <authorList>
            <person name="Smith C.H."/>
        </authorList>
    </citation>
    <scope>NUCLEOTIDE SEQUENCE</scope>
    <source>
        <strain evidence="17">CHS0354</strain>
    </source>
</reference>
<dbReference type="Gene3D" id="3.40.50.620">
    <property type="entry name" value="HUPs"/>
    <property type="match status" value="1"/>
</dbReference>
<evidence type="ECO:0000256" key="13">
    <source>
        <dbReference type="ARBA" id="ARBA00022827"/>
    </source>
</evidence>
<comment type="caution">
    <text evidence="17">The sequence shown here is derived from an EMBL/GenBank/DDBJ whole genome shotgun (WGS) entry which is preliminary data.</text>
</comment>
<evidence type="ECO:0000256" key="11">
    <source>
        <dbReference type="ARBA" id="ARBA00022741"/>
    </source>
</evidence>
<dbReference type="SMART" id="SM00904">
    <property type="entry name" value="Flavokinase"/>
    <property type="match status" value="1"/>
</dbReference>
<dbReference type="SUPFAM" id="SSF141000">
    <property type="entry name" value="Glu-tRNAGln amidotransferase C subunit"/>
    <property type="match status" value="1"/>
</dbReference>
<dbReference type="InterPro" id="IPR023468">
    <property type="entry name" value="Riboflavin_kinase"/>
</dbReference>
<dbReference type="GO" id="GO:0006450">
    <property type="term" value="P:regulation of translational fidelity"/>
    <property type="evidence" value="ECO:0007669"/>
    <property type="project" value="InterPro"/>
</dbReference>
<evidence type="ECO:0000256" key="3">
    <source>
        <dbReference type="ARBA" id="ARBA00010214"/>
    </source>
</evidence>
<reference evidence="17" key="3">
    <citation type="submission" date="2023-05" db="EMBL/GenBank/DDBJ databases">
        <authorList>
            <person name="Smith C.H."/>
        </authorList>
    </citation>
    <scope>NUCLEOTIDE SEQUENCE</scope>
    <source>
        <strain evidence="17">CHS0354</strain>
        <tissue evidence="17">Mantle</tissue>
    </source>
</reference>
<evidence type="ECO:0000256" key="14">
    <source>
        <dbReference type="ARBA" id="ARBA00022840"/>
    </source>
</evidence>
<comment type="pathway">
    <text evidence="1">Cofactor biosynthesis; FAD biosynthesis; FAD from FMN: step 1/1.</text>
</comment>
<evidence type="ECO:0000256" key="9">
    <source>
        <dbReference type="ARBA" id="ARBA00022679"/>
    </source>
</evidence>
<feature type="domain" description="Riboflavin kinase" evidence="16">
    <location>
        <begin position="266"/>
        <end position="390"/>
    </location>
</feature>
<dbReference type="SUPFAM" id="SSF52374">
    <property type="entry name" value="Nucleotidylyl transferase"/>
    <property type="match status" value="1"/>
</dbReference>
<evidence type="ECO:0000256" key="6">
    <source>
        <dbReference type="ARBA" id="ARBA00018483"/>
    </source>
</evidence>
<comment type="pathway">
    <text evidence="2">Cofactor biosynthesis; FMN biosynthesis; FMN from riboflavin (ATP route): step 1/1.</text>
</comment>
<keyword evidence="18" id="KW-1185">Reference proteome</keyword>
<keyword evidence="15" id="KW-0511">Multifunctional enzyme</keyword>
<evidence type="ECO:0000256" key="7">
    <source>
        <dbReference type="ARBA" id="ARBA00022630"/>
    </source>
</evidence>
<dbReference type="Gene3D" id="1.10.20.60">
    <property type="entry name" value="Glu-tRNAGln amidotransferase C subunit, N-terminal domain"/>
    <property type="match status" value="1"/>
</dbReference>
<evidence type="ECO:0000256" key="15">
    <source>
        <dbReference type="ARBA" id="ARBA00023268"/>
    </source>
</evidence>
<keyword evidence="14" id="KW-0067">ATP-binding</keyword>
<reference evidence="17" key="2">
    <citation type="journal article" date="2021" name="Genome Biol. Evol.">
        <title>Developing a high-quality reference genome for a parasitic bivalve with doubly uniparental inheritance (Bivalvia: Unionida).</title>
        <authorList>
            <person name="Smith C.H."/>
        </authorList>
    </citation>
    <scope>NUCLEOTIDE SEQUENCE</scope>
    <source>
        <strain evidence="17">CHS0354</strain>
        <tissue evidence="17">Mantle</tissue>
    </source>
</reference>
<dbReference type="GO" id="GO:0008531">
    <property type="term" value="F:riboflavin kinase activity"/>
    <property type="evidence" value="ECO:0007669"/>
    <property type="project" value="UniProtKB-EC"/>
</dbReference>
<gene>
    <name evidence="17" type="ORF">CHS0354_035278</name>
</gene>
<organism evidence="17 18">
    <name type="scientific">Potamilus streckersoni</name>
    <dbReference type="NCBI Taxonomy" id="2493646"/>
    <lineage>
        <taxon>Eukaryota</taxon>
        <taxon>Metazoa</taxon>
        <taxon>Spiralia</taxon>
        <taxon>Lophotrochozoa</taxon>
        <taxon>Mollusca</taxon>
        <taxon>Bivalvia</taxon>
        <taxon>Autobranchia</taxon>
        <taxon>Heteroconchia</taxon>
        <taxon>Palaeoheterodonta</taxon>
        <taxon>Unionida</taxon>
        <taxon>Unionoidea</taxon>
        <taxon>Unionidae</taxon>
        <taxon>Ambleminae</taxon>
        <taxon>Lampsilini</taxon>
        <taxon>Potamilus</taxon>
    </lineage>
</organism>
<evidence type="ECO:0000256" key="4">
    <source>
        <dbReference type="ARBA" id="ARBA00012105"/>
    </source>
</evidence>
<dbReference type="AlphaFoldDB" id="A0AAE0S2H4"/>
<dbReference type="CDD" id="cd02064">
    <property type="entry name" value="FAD_synthetase_N"/>
    <property type="match status" value="1"/>
</dbReference>
<dbReference type="GO" id="GO:0005524">
    <property type="term" value="F:ATP binding"/>
    <property type="evidence" value="ECO:0007669"/>
    <property type="project" value="UniProtKB-KW"/>
</dbReference>
<dbReference type="Pfam" id="PF06574">
    <property type="entry name" value="FAD_syn"/>
    <property type="match status" value="1"/>
</dbReference>
<evidence type="ECO:0000256" key="5">
    <source>
        <dbReference type="ARBA" id="ARBA00012393"/>
    </source>
</evidence>
<dbReference type="GO" id="GO:0009398">
    <property type="term" value="P:FMN biosynthetic process"/>
    <property type="evidence" value="ECO:0007669"/>
    <property type="project" value="TreeGrafter"/>
</dbReference>
<dbReference type="PANTHER" id="PTHR22749:SF6">
    <property type="entry name" value="RIBOFLAVIN KINASE"/>
    <property type="match status" value="1"/>
</dbReference>
<sequence length="390" mass="43953">MTKFSDISEVQKIAQLAMLELKEDEAEALQKKFSSIRSYFDSLADIPVSDNEDISPIGEYKPLREDIPCKSGIRPDSFSAMTDNSSFTVPKFNPVPADRWVMTVGNFDGLHRGHLHLIDQMKQYAVQTNSGTVLLSFTPHPKEILNPHTPLPKIYSLQQKIDLCREAGIDRLTLVEFTEKFAQITPEDFIAQYIVGDKILVKLYIGFDFNFGKNRSGTAETVRAALAAKGIPTEQVSAYKIDRMTVSSSMIRRLLFEGEFEQSALYLGRDWLIEGVVVGGRRQGRQLGFPTANLIPDIYLPLRAGVYATRIHLEDRKLPAVTNIGVRPTLTDDPQTVIESHIFNFSEDIYGKKISVQPVRFIRPEQKFSGVEELKSQIALDLRTAQSRLI</sequence>
<dbReference type="SUPFAM" id="SSF82114">
    <property type="entry name" value="Riboflavin kinase-like"/>
    <property type="match status" value="1"/>
</dbReference>
<keyword evidence="11" id="KW-0547">Nucleotide-binding</keyword>
<dbReference type="EC" id="2.7.7.2" evidence="5"/>
<dbReference type="Pfam" id="PF01687">
    <property type="entry name" value="Flavokinase"/>
    <property type="match status" value="1"/>
</dbReference>
<dbReference type="NCBIfam" id="TIGR00083">
    <property type="entry name" value="ribF"/>
    <property type="match status" value="1"/>
</dbReference>
<dbReference type="InterPro" id="IPR023465">
    <property type="entry name" value="Riboflavin_kinase_dom_sf"/>
</dbReference>
<evidence type="ECO:0000259" key="16">
    <source>
        <dbReference type="SMART" id="SM00904"/>
    </source>
</evidence>
<keyword evidence="10" id="KW-0548">Nucleotidyltransferase</keyword>
<evidence type="ECO:0000313" key="17">
    <source>
        <dbReference type="EMBL" id="KAK3584197.1"/>
    </source>
</evidence>
<dbReference type="InterPro" id="IPR015865">
    <property type="entry name" value="Riboflavin_kinase_bac/euk"/>
</dbReference>
<dbReference type="GO" id="GO:0009231">
    <property type="term" value="P:riboflavin biosynthetic process"/>
    <property type="evidence" value="ECO:0007669"/>
    <property type="project" value="InterPro"/>
</dbReference>
<keyword evidence="9" id="KW-0808">Transferase</keyword>
<keyword evidence="13" id="KW-0274">FAD</keyword>
<evidence type="ECO:0000256" key="2">
    <source>
        <dbReference type="ARBA" id="ARBA00005201"/>
    </source>
</evidence>
<proteinExistence type="inferred from homology"/>
<keyword evidence="7" id="KW-0285">Flavoprotein</keyword>
<evidence type="ECO:0000256" key="8">
    <source>
        <dbReference type="ARBA" id="ARBA00022643"/>
    </source>
</evidence>
<dbReference type="Proteomes" id="UP001195483">
    <property type="component" value="Unassembled WGS sequence"/>
</dbReference>
<evidence type="ECO:0000256" key="12">
    <source>
        <dbReference type="ARBA" id="ARBA00022777"/>
    </source>
</evidence>
<dbReference type="EC" id="2.7.1.26" evidence="4"/>
<evidence type="ECO:0000256" key="10">
    <source>
        <dbReference type="ARBA" id="ARBA00022695"/>
    </source>
</evidence>
<accession>A0AAE0S2H4</accession>
<dbReference type="EMBL" id="JAEAOA010002069">
    <property type="protein sequence ID" value="KAK3584197.1"/>
    <property type="molecule type" value="Genomic_DNA"/>
</dbReference>
<dbReference type="InterPro" id="IPR002606">
    <property type="entry name" value="Riboflavin_kinase_bac"/>
</dbReference>
<dbReference type="InterPro" id="IPR036113">
    <property type="entry name" value="Asp/Glu-ADT_sf_sub_c"/>
</dbReference>
<protein>
    <recommendedName>
        <fullName evidence="6">Bifunctional riboflavin kinase/FMN adenylyltransferase</fullName>
        <ecNumber evidence="4">2.7.1.26</ecNumber>
        <ecNumber evidence="5">2.7.7.2</ecNumber>
    </recommendedName>
</protein>
<keyword evidence="8" id="KW-0288">FMN</keyword>
<dbReference type="InterPro" id="IPR014729">
    <property type="entry name" value="Rossmann-like_a/b/a_fold"/>
</dbReference>
<dbReference type="GO" id="GO:0003919">
    <property type="term" value="F:FMN adenylyltransferase activity"/>
    <property type="evidence" value="ECO:0007669"/>
    <property type="project" value="UniProtKB-EC"/>
</dbReference>
<keyword evidence="12" id="KW-0418">Kinase</keyword>
<dbReference type="PANTHER" id="PTHR22749">
    <property type="entry name" value="RIBOFLAVIN KINASE/FMN ADENYLYLTRANSFERASE"/>
    <property type="match status" value="1"/>
</dbReference>
<dbReference type="Gene3D" id="2.40.30.30">
    <property type="entry name" value="Riboflavin kinase-like"/>
    <property type="match status" value="1"/>
</dbReference>
<dbReference type="InterPro" id="IPR015864">
    <property type="entry name" value="FAD_synthase"/>
</dbReference>
<evidence type="ECO:0000256" key="1">
    <source>
        <dbReference type="ARBA" id="ARBA00004726"/>
    </source>
</evidence>
<comment type="similarity">
    <text evidence="3">Belongs to the RibF family.</text>
</comment>
<evidence type="ECO:0000313" key="18">
    <source>
        <dbReference type="Proteomes" id="UP001195483"/>
    </source>
</evidence>